<keyword evidence="6" id="KW-0808">Transferase</keyword>
<dbReference type="Pfam" id="PF02518">
    <property type="entry name" value="HATPase_c"/>
    <property type="match status" value="1"/>
</dbReference>
<keyword evidence="4" id="KW-1133">Transmembrane helix</keyword>
<evidence type="ECO:0000313" key="7">
    <source>
        <dbReference type="Proteomes" id="UP000628710"/>
    </source>
</evidence>
<dbReference type="InterPro" id="IPR005467">
    <property type="entry name" value="His_kinase_dom"/>
</dbReference>
<gene>
    <name evidence="6" type="ORF">I8J31_01875</name>
</gene>
<dbReference type="InterPro" id="IPR003594">
    <property type="entry name" value="HATPase_dom"/>
</dbReference>
<proteinExistence type="predicted"/>
<keyword evidence="7" id="KW-1185">Reference proteome</keyword>
<feature type="transmembrane region" description="Helical" evidence="4">
    <location>
        <begin position="16"/>
        <end position="39"/>
    </location>
</feature>
<dbReference type="GO" id="GO:0000155">
    <property type="term" value="F:phosphorelay sensor kinase activity"/>
    <property type="evidence" value="ECO:0007669"/>
    <property type="project" value="InterPro"/>
</dbReference>
<feature type="domain" description="Histidine kinase" evidence="5">
    <location>
        <begin position="241"/>
        <end position="469"/>
    </location>
</feature>
<keyword evidence="4" id="KW-0472">Membrane</keyword>
<dbReference type="Gene3D" id="3.30.565.10">
    <property type="entry name" value="Histidine kinase-like ATPase, C-terminal domain"/>
    <property type="match status" value="1"/>
</dbReference>
<dbReference type="PANTHER" id="PTHR43719:SF28">
    <property type="entry name" value="PEROXIDE STRESS-ACTIVATED HISTIDINE KINASE MAK1-RELATED"/>
    <property type="match status" value="1"/>
</dbReference>
<keyword evidence="3" id="KW-0597">Phosphoprotein</keyword>
<evidence type="ECO:0000256" key="2">
    <source>
        <dbReference type="ARBA" id="ARBA00012438"/>
    </source>
</evidence>
<comment type="caution">
    <text evidence="6">The sequence shown here is derived from an EMBL/GenBank/DDBJ whole genome shotgun (WGS) entry which is preliminary data.</text>
</comment>
<dbReference type="CDD" id="cd00082">
    <property type="entry name" value="HisKA"/>
    <property type="match status" value="1"/>
</dbReference>
<dbReference type="SMART" id="SM00387">
    <property type="entry name" value="HATPase_c"/>
    <property type="match status" value="1"/>
</dbReference>
<dbReference type="InterPro" id="IPR036890">
    <property type="entry name" value="HATPase_C_sf"/>
</dbReference>
<dbReference type="PANTHER" id="PTHR43719">
    <property type="entry name" value="TWO-COMPONENT HISTIDINE KINASE"/>
    <property type="match status" value="1"/>
</dbReference>
<dbReference type="EC" id="2.7.13.3" evidence="2"/>
<organism evidence="6 7">
    <name type="scientific">Marinomonas transparens</name>
    <dbReference type="NCBI Taxonomy" id="2795388"/>
    <lineage>
        <taxon>Bacteria</taxon>
        <taxon>Pseudomonadati</taxon>
        <taxon>Pseudomonadota</taxon>
        <taxon>Gammaproteobacteria</taxon>
        <taxon>Oceanospirillales</taxon>
        <taxon>Oceanospirillaceae</taxon>
        <taxon>Marinomonas</taxon>
    </lineage>
</organism>
<dbReference type="PROSITE" id="PS50109">
    <property type="entry name" value="HIS_KIN"/>
    <property type="match status" value="1"/>
</dbReference>
<dbReference type="SMART" id="SM00388">
    <property type="entry name" value="HisKA"/>
    <property type="match status" value="1"/>
</dbReference>
<dbReference type="EMBL" id="JAEMNX010000001">
    <property type="protein sequence ID" value="MBJ7536424.1"/>
    <property type="molecule type" value="Genomic_DNA"/>
</dbReference>
<sequence length="613" mass="68770">MRSLQLRTWATRFQQWIIYGLIALIITIAIAVFGIISYTNDGSKANSKRIFESILWNSLQLQLQTYRFLNYLIELDDSDFPLKGNAFFEYDLLMSRVDLLRAGTIGSLIRSFSGGRTIRALNIINGELELISLNLAKIESGDVSYLPDLIDRIEKLNKQINEFVILVNQGSNNYIAQQHDDLQTNLDRIQLLTMLFLTSLLFLFFFIIKGLAKTQAIAGRNRLLDAKILTINEEKSDMISFINQEVKAPINAILSVAKALTKESQSHLSNELSNNIEESAQQLLSTVDMFADLALIDAKKLTLITTTGNLKDMIEDCLHTLEPQLTRKGLQAISYIDPSLPKEINIDFPRLREIISALLQNAVAHTLSGSISLQVRPSSLTPSQKMNPTGNKQTRVLQIAIRDTGIGMDSHLQQSLRTPSKKQDITVLNEMGLPLTLCHQLVNEMEGEIHFSCVPQKGCEFWVNLPFHMSVLNQSHPPAAVKNMATRQALIVESDTHLAKILSLQLDALNIDATLSEDGNPNEEKHYDLIILGTSNLVDNETEQSFLRYYEKSMPFICYNKSTHITNKTFLSGATFLSTPLTQSQLEKSISHLFPPANKISSTRPNDGAKNHD</sequence>
<comment type="catalytic activity">
    <reaction evidence="1">
        <text>ATP + protein L-histidine = ADP + protein N-phospho-L-histidine.</text>
        <dbReference type="EC" id="2.7.13.3"/>
    </reaction>
</comment>
<dbReference type="RefSeq" id="WP_199466486.1">
    <property type="nucleotide sequence ID" value="NZ_JAEMNX010000001.1"/>
</dbReference>
<keyword evidence="6" id="KW-0418">Kinase</keyword>
<dbReference type="SUPFAM" id="SSF47384">
    <property type="entry name" value="Homodimeric domain of signal transducing histidine kinase"/>
    <property type="match status" value="1"/>
</dbReference>
<evidence type="ECO:0000256" key="1">
    <source>
        <dbReference type="ARBA" id="ARBA00000085"/>
    </source>
</evidence>
<dbReference type="Gene3D" id="1.10.287.130">
    <property type="match status" value="1"/>
</dbReference>
<evidence type="ECO:0000256" key="3">
    <source>
        <dbReference type="ARBA" id="ARBA00022553"/>
    </source>
</evidence>
<dbReference type="AlphaFoldDB" id="A0A934MUX8"/>
<dbReference type="InterPro" id="IPR003661">
    <property type="entry name" value="HisK_dim/P_dom"/>
</dbReference>
<accession>A0A934MUX8</accession>
<dbReference type="SUPFAM" id="SSF55874">
    <property type="entry name" value="ATPase domain of HSP90 chaperone/DNA topoisomerase II/histidine kinase"/>
    <property type="match status" value="1"/>
</dbReference>
<evidence type="ECO:0000256" key="4">
    <source>
        <dbReference type="SAM" id="Phobius"/>
    </source>
</evidence>
<keyword evidence="4" id="KW-0812">Transmembrane</keyword>
<feature type="transmembrane region" description="Helical" evidence="4">
    <location>
        <begin position="191"/>
        <end position="212"/>
    </location>
</feature>
<dbReference type="InterPro" id="IPR050956">
    <property type="entry name" value="2C_system_His_kinase"/>
</dbReference>
<dbReference type="InterPro" id="IPR036097">
    <property type="entry name" value="HisK_dim/P_sf"/>
</dbReference>
<evidence type="ECO:0000313" key="6">
    <source>
        <dbReference type="EMBL" id="MBJ7536424.1"/>
    </source>
</evidence>
<dbReference type="Proteomes" id="UP000628710">
    <property type="component" value="Unassembled WGS sequence"/>
</dbReference>
<protein>
    <recommendedName>
        <fullName evidence="2">histidine kinase</fullName>
        <ecNumber evidence="2">2.7.13.3</ecNumber>
    </recommendedName>
</protein>
<reference evidence="6" key="1">
    <citation type="submission" date="2020-12" db="EMBL/GenBank/DDBJ databases">
        <title>Marinomonas arctica sp. nov., a psychrotolerant bacterium isolated from the Arctic.</title>
        <authorList>
            <person name="Zhang Y."/>
        </authorList>
    </citation>
    <scope>NUCLEOTIDE SEQUENCE</scope>
    <source>
        <strain evidence="6">C1424</strain>
    </source>
</reference>
<evidence type="ECO:0000259" key="5">
    <source>
        <dbReference type="PROSITE" id="PS50109"/>
    </source>
</evidence>
<name>A0A934MUX8_9GAMM</name>